<comment type="caution">
    <text evidence="7">The sequence shown here is derived from an EMBL/GenBank/DDBJ whole genome shotgun (WGS) entry which is preliminary data.</text>
</comment>
<dbReference type="GeneID" id="55967576"/>
<evidence type="ECO:0000256" key="2">
    <source>
        <dbReference type="ARBA" id="ARBA00022448"/>
    </source>
</evidence>
<evidence type="ECO:0000256" key="5">
    <source>
        <dbReference type="ARBA" id="ARBA00023136"/>
    </source>
</evidence>
<protein>
    <submittedName>
        <fullName evidence="7">Amino acid transporter</fullName>
    </submittedName>
</protein>
<feature type="transmembrane region" description="Helical" evidence="6">
    <location>
        <begin position="445"/>
        <end position="470"/>
    </location>
</feature>
<feature type="transmembrane region" description="Helical" evidence="6">
    <location>
        <begin position="237"/>
        <end position="254"/>
    </location>
</feature>
<proteinExistence type="predicted"/>
<evidence type="ECO:0000256" key="1">
    <source>
        <dbReference type="ARBA" id="ARBA00004141"/>
    </source>
</evidence>
<comment type="subcellular location">
    <subcellularLocation>
        <location evidence="1">Membrane</location>
        <topology evidence="1">Multi-pass membrane protein</topology>
    </subcellularLocation>
</comment>
<accession>A0A9P4Z1S9</accession>
<dbReference type="Proteomes" id="UP000749293">
    <property type="component" value="Unassembled WGS sequence"/>
</dbReference>
<dbReference type="GO" id="GO:0022857">
    <property type="term" value="F:transmembrane transporter activity"/>
    <property type="evidence" value="ECO:0007669"/>
    <property type="project" value="InterPro"/>
</dbReference>
<feature type="transmembrane region" description="Helical" evidence="6">
    <location>
        <begin position="374"/>
        <end position="394"/>
    </location>
</feature>
<dbReference type="RefSeq" id="XP_035324752.1">
    <property type="nucleotide sequence ID" value="XM_035463328.1"/>
</dbReference>
<organism evidence="7 8">
    <name type="scientific">Geosmithia morbida</name>
    <dbReference type="NCBI Taxonomy" id="1094350"/>
    <lineage>
        <taxon>Eukaryota</taxon>
        <taxon>Fungi</taxon>
        <taxon>Dikarya</taxon>
        <taxon>Ascomycota</taxon>
        <taxon>Pezizomycotina</taxon>
        <taxon>Sordariomycetes</taxon>
        <taxon>Hypocreomycetidae</taxon>
        <taxon>Hypocreales</taxon>
        <taxon>Bionectriaceae</taxon>
        <taxon>Geosmithia</taxon>
    </lineage>
</organism>
<gene>
    <name evidence="7" type="ORF">GMORB2_1346</name>
</gene>
<keyword evidence="4 6" id="KW-1133">Transmembrane helix</keyword>
<evidence type="ECO:0000256" key="6">
    <source>
        <dbReference type="SAM" id="Phobius"/>
    </source>
</evidence>
<sequence length="539" mass="58108">MGAETKDAAEGHLQQRMSRLTMVAMTFAILNTWIGLAGSIGLVLPSGGSTCLLYGFIFCIMCNFALGASLGEMAAIWPTAGGQYHFVYALCSDRYRRVLSFWVGWVNIVGWLTLVTASCFFAFLPFFSFESVVVASITSVADALEAKFVVAAASIASDGAFTIHAWETYLIYLAILMFGMCLNIWGYSILGRWNNCALYWSIVSAVVVGVVLLSTSEKTDARYVFSGFENETGWPDGMSWMLGLLQPALSLGGFDACLHMTEEMPRASVDAPRAILYAVAVGGITGIAFIIIILFCLVDPASILSTQTDMPITELLYQATGSRVASAVLSLVFAVCFVNGTVGCLTSSSRLIWSMARDGGILPSFSHLSPTFNVPVRALGLCFVFNVCFGLLYLGPTVAFSAYSASCTIFLNVSYVFPVIVVLVRGRHLIEQNQVDPGLLRLGRYGYLLNTVAAVYVVFTSVLFCFPTTVPVSGNSMNFVTAVVGIFVICCSAFWLVYGKQFQGPEFNAIIGHEPGVLEGAPDADDAEMADLAKADTKK</sequence>
<evidence type="ECO:0000256" key="3">
    <source>
        <dbReference type="ARBA" id="ARBA00022692"/>
    </source>
</evidence>
<feature type="transmembrane region" description="Helical" evidence="6">
    <location>
        <begin position="324"/>
        <end position="353"/>
    </location>
</feature>
<dbReference type="GO" id="GO:0016020">
    <property type="term" value="C:membrane"/>
    <property type="evidence" value="ECO:0007669"/>
    <property type="project" value="UniProtKB-SubCell"/>
</dbReference>
<feature type="transmembrane region" description="Helical" evidence="6">
    <location>
        <begin position="52"/>
        <end position="77"/>
    </location>
</feature>
<feature type="transmembrane region" description="Helical" evidence="6">
    <location>
        <begin position="197"/>
        <end position="217"/>
    </location>
</feature>
<feature type="transmembrane region" description="Helical" evidence="6">
    <location>
        <begin position="476"/>
        <end position="498"/>
    </location>
</feature>
<dbReference type="PANTHER" id="PTHR45649">
    <property type="entry name" value="AMINO-ACID PERMEASE BAT1"/>
    <property type="match status" value="1"/>
</dbReference>
<keyword evidence="8" id="KW-1185">Reference proteome</keyword>
<dbReference type="AlphaFoldDB" id="A0A9P4Z1S9"/>
<dbReference type="EMBL" id="JAANYQ010000002">
    <property type="protein sequence ID" value="KAF4126100.1"/>
    <property type="molecule type" value="Genomic_DNA"/>
</dbReference>
<reference evidence="7" key="1">
    <citation type="submission" date="2020-03" db="EMBL/GenBank/DDBJ databases">
        <title>Site-based positive gene gene selection in Geosmithia morbida across the United States reveals a broad range of putative effectors and factors for local host and environmental adapation.</title>
        <authorList>
            <person name="Onufrak A."/>
            <person name="Murdoch R.W."/>
            <person name="Gazis R."/>
            <person name="Huff M."/>
            <person name="Staton M."/>
            <person name="Klingeman W."/>
            <person name="Hadziabdic D."/>
        </authorList>
    </citation>
    <scope>NUCLEOTIDE SEQUENCE</scope>
    <source>
        <strain evidence="7">1262</strain>
    </source>
</reference>
<feature type="transmembrane region" description="Helical" evidence="6">
    <location>
        <begin position="275"/>
        <end position="304"/>
    </location>
</feature>
<evidence type="ECO:0000313" key="8">
    <source>
        <dbReference type="Proteomes" id="UP000749293"/>
    </source>
</evidence>
<keyword evidence="2" id="KW-0813">Transport</keyword>
<dbReference type="PANTHER" id="PTHR45649:SF14">
    <property type="entry name" value="GABA PERMEASE"/>
    <property type="match status" value="1"/>
</dbReference>
<name>A0A9P4Z1S9_9HYPO</name>
<feature type="transmembrane region" description="Helical" evidence="6">
    <location>
        <begin position="400"/>
        <end position="424"/>
    </location>
</feature>
<feature type="transmembrane region" description="Helical" evidence="6">
    <location>
        <begin position="20"/>
        <end position="40"/>
    </location>
</feature>
<keyword evidence="3 6" id="KW-0812">Transmembrane</keyword>
<feature type="transmembrane region" description="Helical" evidence="6">
    <location>
        <begin position="98"/>
        <end position="124"/>
    </location>
</feature>
<dbReference type="PIRSF" id="PIRSF006060">
    <property type="entry name" value="AA_transporter"/>
    <property type="match status" value="1"/>
</dbReference>
<dbReference type="OrthoDB" id="4476201at2759"/>
<feature type="transmembrane region" description="Helical" evidence="6">
    <location>
        <begin position="169"/>
        <end position="190"/>
    </location>
</feature>
<keyword evidence="5 6" id="KW-0472">Membrane</keyword>
<evidence type="ECO:0000313" key="7">
    <source>
        <dbReference type="EMBL" id="KAF4126100.1"/>
    </source>
</evidence>
<dbReference type="InterPro" id="IPR002293">
    <property type="entry name" value="AA/rel_permease1"/>
</dbReference>
<dbReference type="Pfam" id="PF13520">
    <property type="entry name" value="AA_permease_2"/>
    <property type="match status" value="1"/>
</dbReference>
<evidence type="ECO:0000256" key="4">
    <source>
        <dbReference type="ARBA" id="ARBA00022989"/>
    </source>
</evidence>
<dbReference type="Gene3D" id="1.20.1740.10">
    <property type="entry name" value="Amino acid/polyamine transporter I"/>
    <property type="match status" value="1"/>
</dbReference>